<dbReference type="AlphaFoldDB" id="A0A3N4TWL9"/>
<dbReference type="PANTHER" id="PTHR11803">
    <property type="entry name" value="2-IMINOBUTANOATE/2-IMINOPROPANOATE DEAMINASE RIDA"/>
    <property type="match status" value="1"/>
</dbReference>
<name>A0A3N4TWL9_9RHOB</name>
<organism evidence="2 3">
    <name type="scientific">Pacificibacter maritimus</name>
    <dbReference type="NCBI Taxonomy" id="762213"/>
    <lineage>
        <taxon>Bacteria</taxon>
        <taxon>Pseudomonadati</taxon>
        <taxon>Pseudomonadota</taxon>
        <taxon>Alphaproteobacteria</taxon>
        <taxon>Rhodobacterales</taxon>
        <taxon>Roseobacteraceae</taxon>
        <taxon>Pacificibacter</taxon>
    </lineage>
</organism>
<dbReference type="RefSeq" id="WP_123794281.1">
    <property type="nucleotide sequence ID" value="NZ_RKQK01000006.1"/>
</dbReference>
<evidence type="ECO:0000256" key="1">
    <source>
        <dbReference type="ARBA" id="ARBA00010552"/>
    </source>
</evidence>
<dbReference type="Proteomes" id="UP000269689">
    <property type="component" value="Unassembled WGS sequence"/>
</dbReference>
<dbReference type="PANTHER" id="PTHR11803:SF39">
    <property type="entry name" value="2-IMINOBUTANOATE_2-IMINOPROPANOATE DEAMINASE"/>
    <property type="match status" value="1"/>
</dbReference>
<dbReference type="GO" id="GO:0019239">
    <property type="term" value="F:deaminase activity"/>
    <property type="evidence" value="ECO:0007669"/>
    <property type="project" value="TreeGrafter"/>
</dbReference>
<proteinExistence type="inferred from homology"/>
<sequence length="110" mass="11701">MPHLTPAYRDGETLYLSGALGFGSDGQISGDITEQTQKTLENLEAVLKDNGVDRNSVMRCGVYLTDTANFAAFDAAYAAFFGDHLPARSTIICGLALDTALIEIDVIAKG</sequence>
<accession>A0A3N4TWL9</accession>
<dbReference type="SUPFAM" id="SSF55298">
    <property type="entry name" value="YjgF-like"/>
    <property type="match status" value="1"/>
</dbReference>
<dbReference type="InterPro" id="IPR035959">
    <property type="entry name" value="RutC-like_sf"/>
</dbReference>
<comment type="similarity">
    <text evidence="1">Belongs to the RutC family.</text>
</comment>
<protein>
    <submittedName>
        <fullName evidence="2">2-iminobutanoate/2-iminopropanoate deaminase</fullName>
    </submittedName>
</protein>
<dbReference type="Gene3D" id="3.30.1330.40">
    <property type="entry name" value="RutC-like"/>
    <property type="match status" value="1"/>
</dbReference>
<dbReference type="EMBL" id="RKQK01000006">
    <property type="protein sequence ID" value="RPE62936.1"/>
    <property type="molecule type" value="Genomic_DNA"/>
</dbReference>
<dbReference type="CDD" id="cd00448">
    <property type="entry name" value="YjgF_YER057c_UK114_family"/>
    <property type="match status" value="1"/>
</dbReference>
<evidence type="ECO:0000313" key="2">
    <source>
        <dbReference type="EMBL" id="RPE62936.1"/>
    </source>
</evidence>
<gene>
    <name evidence="2" type="ORF">EDD53_2975</name>
</gene>
<dbReference type="GO" id="GO:0005829">
    <property type="term" value="C:cytosol"/>
    <property type="evidence" value="ECO:0007669"/>
    <property type="project" value="TreeGrafter"/>
</dbReference>
<dbReference type="Pfam" id="PF01042">
    <property type="entry name" value="Ribonuc_L-PSP"/>
    <property type="match status" value="1"/>
</dbReference>
<reference evidence="2 3" key="1">
    <citation type="submission" date="2018-11" db="EMBL/GenBank/DDBJ databases">
        <title>Genomic Encyclopedia of Type Strains, Phase IV (KMG-IV): sequencing the most valuable type-strain genomes for metagenomic binning, comparative biology and taxonomic classification.</title>
        <authorList>
            <person name="Goeker M."/>
        </authorList>
    </citation>
    <scope>NUCLEOTIDE SEQUENCE [LARGE SCALE GENOMIC DNA]</scope>
    <source>
        <strain evidence="2 3">DSM 104731</strain>
    </source>
</reference>
<dbReference type="InterPro" id="IPR006175">
    <property type="entry name" value="YjgF/YER057c/UK114"/>
</dbReference>
<dbReference type="InterPro" id="IPR019897">
    <property type="entry name" value="RidA_CS"/>
</dbReference>
<keyword evidence="3" id="KW-1185">Reference proteome</keyword>
<comment type="caution">
    <text evidence="2">The sequence shown here is derived from an EMBL/GenBank/DDBJ whole genome shotgun (WGS) entry which is preliminary data.</text>
</comment>
<dbReference type="OrthoDB" id="9808943at2"/>
<evidence type="ECO:0000313" key="3">
    <source>
        <dbReference type="Proteomes" id="UP000269689"/>
    </source>
</evidence>
<dbReference type="PROSITE" id="PS01094">
    <property type="entry name" value="UPF0076"/>
    <property type="match status" value="1"/>
</dbReference>